<dbReference type="GO" id="GO:0007165">
    <property type="term" value="P:signal transduction"/>
    <property type="evidence" value="ECO:0007669"/>
    <property type="project" value="UniProtKB-KW"/>
</dbReference>
<dbReference type="SMART" id="SM00283">
    <property type="entry name" value="MA"/>
    <property type="match status" value="1"/>
</dbReference>
<feature type="domain" description="Methyl-accepting transducer" evidence="5">
    <location>
        <begin position="228"/>
        <end position="464"/>
    </location>
</feature>
<feature type="transmembrane region" description="Helical" evidence="4">
    <location>
        <begin position="106"/>
        <end position="125"/>
    </location>
</feature>
<evidence type="ECO:0000259" key="5">
    <source>
        <dbReference type="PROSITE" id="PS50111"/>
    </source>
</evidence>
<accession>W6N856</accession>
<dbReference type="OrthoDB" id="9811961at2"/>
<dbReference type="GO" id="GO:0016020">
    <property type="term" value="C:membrane"/>
    <property type="evidence" value="ECO:0007669"/>
    <property type="project" value="InterPro"/>
</dbReference>
<keyword evidence="4" id="KW-1133">Transmembrane helix</keyword>
<dbReference type="Pfam" id="PF00015">
    <property type="entry name" value="MCPsignal"/>
    <property type="match status" value="1"/>
</dbReference>
<dbReference type="PANTHER" id="PTHR32089">
    <property type="entry name" value="METHYL-ACCEPTING CHEMOTAXIS PROTEIN MCPB"/>
    <property type="match status" value="1"/>
</dbReference>
<evidence type="ECO:0000313" key="6">
    <source>
        <dbReference type="EMBL" id="CDL92701.1"/>
    </source>
</evidence>
<feature type="transmembrane region" description="Helical" evidence="4">
    <location>
        <begin position="130"/>
        <end position="151"/>
    </location>
</feature>
<feature type="transmembrane region" description="Helical" evidence="4">
    <location>
        <begin position="78"/>
        <end position="100"/>
    </location>
</feature>
<feature type="coiled-coil region" evidence="3">
    <location>
        <begin position="383"/>
        <end position="410"/>
    </location>
</feature>
<dbReference type="AlphaFoldDB" id="W6N856"/>
<evidence type="ECO:0000256" key="4">
    <source>
        <dbReference type="SAM" id="Phobius"/>
    </source>
</evidence>
<proteinExistence type="predicted"/>
<evidence type="ECO:0000256" key="2">
    <source>
        <dbReference type="PROSITE-ProRule" id="PRU00284"/>
    </source>
</evidence>
<evidence type="ECO:0000313" key="7">
    <source>
        <dbReference type="Proteomes" id="UP000019482"/>
    </source>
</evidence>
<comment type="caution">
    <text evidence="6">The sequence shown here is derived from an EMBL/GenBank/DDBJ whole genome shotgun (WGS) entry which is preliminary data.</text>
</comment>
<dbReference type="PROSITE" id="PS50111">
    <property type="entry name" value="CHEMOTAXIS_TRANSDUC_2"/>
    <property type="match status" value="1"/>
</dbReference>
<keyword evidence="7" id="KW-1185">Reference proteome</keyword>
<dbReference type="GeneID" id="29419502"/>
<keyword evidence="4" id="KW-0472">Membrane</keyword>
<evidence type="ECO:0000256" key="1">
    <source>
        <dbReference type="ARBA" id="ARBA00023224"/>
    </source>
</evidence>
<protein>
    <recommendedName>
        <fullName evidence="5">Methyl-accepting transducer domain-containing protein</fullName>
    </recommendedName>
</protein>
<dbReference type="EMBL" id="CBXI010000044">
    <property type="protein sequence ID" value="CDL92701.1"/>
    <property type="molecule type" value="Genomic_DNA"/>
</dbReference>
<name>W6N856_CLOTY</name>
<feature type="transmembrane region" description="Helical" evidence="4">
    <location>
        <begin position="163"/>
        <end position="183"/>
    </location>
</feature>
<sequence>MNSNESFQKKFNKKSIKTVLIIYMVCCIMSFIMFSTMKLAGINNDISVYAIIILGILVIIYGIVFYKCYKWTLGGGKFNAKGFNSTKIALLIITYFQYLYLNFTMHLNSVWLIIFFFIVLGALLFDLKMIVASIVLSILCETIVFIHNPSILQYKSLGIADPIMIVAATFITFGLVFMAVYMASRLLKSITEKETEIKSENQKLLDLFNRISEISNIVLSSSENLSSAIEEQTGSLVEISESTKSVSRDSDNMLDKSSRNKEVLNMLLDANEVVVNKTRDSEDKINDFISTTDKNQKSLNDTLLIIMNIKNGIENTFKSTKDLEEKSKKVDEILNLIGGISEQTNLLALNASIEAARAGEYGKGFAVVADEIRKLAEGTKGSLDQASTIVNELKNKINIVQEQMSNNNQHSKDGNNIITETVKGVNKMTSDLKLFSNNIMDINKASNMLFTKTKNVVQFNEEISNITKSTISKYEMVTETISQNAATSEEIEANINELRNVAEDMNKLVK</sequence>
<keyword evidence="1 2" id="KW-0807">Transducer</keyword>
<dbReference type="InterPro" id="IPR004089">
    <property type="entry name" value="MCPsignal_dom"/>
</dbReference>
<feature type="transmembrane region" description="Helical" evidence="4">
    <location>
        <begin position="46"/>
        <end position="66"/>
    </location>
</feature>
<gene>
    <name evidence="6" type="ORF">CTDIVETGP_2771</name>
</gene>
<dbReference type="SUPFAM" id="SSF58104">
    <property type="entry name" value="Methyl-accepting chemotaxis protein (MCP) signaling domain"/>
    <property type="match status" value="1"/>
</dbReference>
<dbReference type="PANTHER" id="PTHR32089:SF112">
    <property type="entry name" value="LYSOZYME-LIKE PROTEIN-RELATED"/>
    <property type="match status" value="1"/>
</dbReference>
<dbReference type="RefSeq" id="WP_017894564.1">
    <property type="nucleotide sequence ID" value="NZ_CBXI010000044.1"/>
</dbReference>
<reference evidence="6 7" key="1">
    <citation type="journal article" date="2015" name="Genome Announc.">
        <title>Draft Genome Sequence of Clostridium tyrobutyricum Strain DIVETGP, Isolated from Cow's Milk for Grana Padano Production.</title>
        <authorList>
            <person name="Soggiu A."/>
            <person name="Piras C."/>
            <person name="Gaiarsa S."/>
            <person name="Sassera D."/>
            <person name="Roncada P."/>
            <person name="Bendixen E."/>
            <person name="Brasca M."/>
            <person name="Bonizzi L."/>
        </authorList>
    </citation>
    <scope>NUCLEOTIDE SEQUENCE [LARGE SCALE GENOMIC DNA]</scope>
    <source>
        <strain evidence="6 7">DIVETGP</strain>
    </source>
</reference>
<dbReference type="Gene3D" id="1.10.287.950">
    <property type="entry name" value="Methyl-accepting chemotaxis protein"/>
    <property type="match status" value="1"/>
</dbReference>
<organism evidence="6 7">
    <name type="scientific">Clostridium tyrobutyricum DIVETGP</name>
    <dbReference type="NCBI Taxonomy" id="1408889"/>
    <lineage>
        <taxon>Bacteria</taxon>
        <taxon>Bacillati</taxon>
        <taxon>Bacillota</taxon>
        <taxon>Clostridia</taxon>
        <taxon>Eubacteriales</taxon>
        <taxon>Clostridiaceae</taxon>
        <taxon>Clostridium</taxon>
    </lineage>
</organism>
<dbReference type="Proteomes" id="UP000019482">
    <property type="component" value="Unassembled WGS sequence"/>
</dbReference>
<evidence type="ECO:0000256" key="3">
    <source>
        <dbReference type="SAM" id="Coils"/>
    </source>
</evidence>
<keyword evidence="3" id="KW-0175">Coiled coil</keyword>
<feature type="transmembrane region" description="Helical" evidence="4">
    <location>
        <begin position="20"/>
        <end position="40"/>
    </location>
</feature>
<keyword evidence="4" id="KW-0812">Transmembrane</keyword>